<organism evidence="3 4">
    <name type="scientific">Listeria booriae</name>
    <dbReference type="NCBI Taxonomy" id="1552123"/>
    <lineage>
        <taxon>Bacteria</taxon>
        <taxon>Bacillati</taxon>
        <taxon>Bacillota</taxon>
        <taxon>Bacilli</taxon>
        <taxon>Bacillales</taxon>
        <taxon>Listeriaceae</taxon>
        <taxon>Listeria</taxon>
    </lineage>
</organism>
<comment type="caution">
    <text evidence="3">The sequence shown here is derived from an EMBL/GenBank/DDBJ whole genome shotgun (WGS) entry which is preliminary data.</text>
</comment>
<proteinExistence type="predicted"/>
<dbReference type="Pfam" id="PF10979">
    <property type="entry name" value="DUF2786"/>
    <property type="match status" value="1"/>
</dbReference>
<dbReference type="InterPro" id="IPR024498">
    <property type="entry name" value="DUF2786"/>
</dbReference>
<name>A0A841Y8Z1_9LIST</name>
<accession>A0A841Y8Z1</accession>
<feature type="domain" description="DUF2786" evidence="1">
    <location>
        <begin position="5"/>
        <end position="42"/>
    </location>
</feature>
<dbReference type="AlphaFoldDB" id="A0A841Y8Z1"/>
<reference evidence="3 4" key="1">
    <citation type="submission" date="2020-03" db="EMBL/GenBank/DDBJ databases">
        <title>Soil Listeria distribution.</title>
        <authorList>
            <person name="Liao J."/>
            <person name="Wiedmann M."/>
        </authorList>
    </citation>
    <scope>NUCLEOTIDE SEQUENCE [LARGE SCALE GENOMIC DNA]</scope>
    <source>
        <strain evidence="3 4">FSL L7-1681</strain>
    </source>
</reference>
<protein>
    <submittedName>
        <fullName evidence="3">DUF2786 domain-containing protein</fullName>
    </submittedName>
</protein>
<evidence type="ECO:0000313" key="3">
    <source>
        <dbReference type="EMBL" id="MBC1373381.1"/>
    </source>
</evidence>
<sequence>MSDSILRKIQKLFDLASDADDEESKAAILRARDLMVKNGISENQIKTGGSFGDNEEVARRVVMTSKMTDLIISLCDVVSRQFKCGCYFVKRGGQTVLTIYGFERDIDIAEATFNYAFASLNYCSKRYRQKLKILDRYLKMTEANYKVKSYSLGYIEGLEYALKNQTEELISEGYELAVVTPVKVEMFGKENTKPAKKMNLGFDDNEARNEGYKEGQKFTENIAID</sequence>
<dbReference type="InterPro" id="IPR055592">
    <property type="entry name" value="DUF7168"/>
</dbReference>
<dbReference type="Proteomes" id="UP000591929">
    <property type="component" value="Unassembled WGS sequence"/>
</dbReference>
<gene>
    <name evidence="3" type="ORF">HB847_13460</name>
</gene>
<evidence type="ECO:0000313" key="4">
    <source>
        <dbReference type="Proteomes" id="UP000591929"/>
    </source>
</evidence>
<feature type="domain" description="DUF7168" evidence="2">
    <location>
        <begin position="64"/>
        <end position="191"/>
    </location>
</feature>
<evidence type="ECO:0000259" key="1">
    <source>
        <dbReference type="Pfam" id="PF10979"/>
    </source>
</evidence>
<evidence type="ECO:0000259" key="2">
    <source>
        <dbReference type="Pfam" id="PF23771"/>
    </source>
</evidence>
<dbReference type="Pfam" id="PF23771">
    <property type="entry name" value="DUF7168"/>
    <property type="match status" value="1"/>
</dbReference>
<dbReference type="EMBL" id="JAARPL010000010">
    <property type="protein sequence ID" value="MBC1373381.1"/>
    <property type="molecule type" value="Genomic_DNA"/>
</dbReference>
<dbReference type="RefSeq" id="WP_185377680.1">
    <property type="nucleotide sequence ID" value="NZ_JAARPL010000010.1"/>
</dbReference>